<dbReference type="EC" id="2.7.11.1" evidence="1"/>
<dbReference type="InterPro" id="IPR008271">
    <property type="entry name" value="Ser/Thr_kinase_AS"/>
</dbReference>
<dbReference type="GO" id="GO:0004674">
    <property type="term" value="F:protein serine/threonine kinase activity"/>
    <property type="evidence" value="ECO:0007669"/>
    <property type="project" value="UniProtKB-KW"/>
</dbReference>
<dbReference type="PANTHER" id="PTHR24356:SF1">
    <property type="entry name" value="SERINE_THREONINE-PROTEIN KINASE GREATWALL"/>
    <property type="match status" value="1"/>
</dbReference>
<evidence type="ECO:0000256" key="8">
    <source>
        <dbReference type="ARBA" id="ARBA00048679"/>
    </source>
</evidence>
<evidence type="ECO:0000256" key="1">
    <source>
        <dbReference type="ARBA" id="ARBA00012513"/>
    </source>
</evidence>
<keyword evidence="2" id="KW-0723">Serine/threonine-protein kinase</keyword>
<organism evidence="11 12">
    <name type="scientific">Postia placenta MAD-698-R-SB12</name>
    <dbReference type="NCBI Taxonomy" id="670580"/>
    <lineage>
        <taxon>Eukaryota</taxon>
        <taxon>Fungi</taxon>
        <taxon>Dikarya</taxon>
        <taxon>Basidiomycota</taxon>
        <taxon>Agaricomycotina</taxon>
        <taxon>Agaricomycetes</taxon>
        <taxon>Polyporales</taxon>
        <taxon>Adustoporiaceae</taxon>
        <taxon>Rhodonia</taxon>
    </lineage>
</organism>
<dbReference type="Proteomes" id="UP000194127">
    <property type="component" value="Unassembled WGS sequence"/>
</dbReference>
<dbReference type="SMART" id="SM00220">
    <property type="entry name" value="S_TKc"/>
    <property type="match status" value="1"/>
</dbReference>
<keyword evidence="5" id="KW-0418">Kinase</keyword>
<keyword evidence="3" id="KW-0808">Transferase</keyword>
<protein>
    <recommendedName>
        <fullName evidence="1">non-specific serine/threonine protein kinase</fullName>
        <ecNumber evidence="1">2.7.11.1</ecNumber>
    </recommendedName>
</protein>
<dbReference type="InterPro" id="IPR050236">
    <property type="entry name" value="Ser_Thr_kinase_AGC"/>
</dbReference>
<dbReference type="Pfam" id="PF00069">
    <property type="entry name" value="Pkinase"/>
    <property type="match status" value="1"/>
</dbReference>
<dbReference type="GeneID" id="36324743"/>
<accession>A0A1X6MQ17</accession>
<dbReference type="STRING" id="670580.A0A1X6MQ17"/>
<evidence type="ECO:0000256" key="7">
    <source>
        <dbReference type="ARBA" id="ARBA00047899"/>
    </source>
</evidence>
<proteinExistence type="predicted"/>
<dbReference type="GO" id="GO:0005524">
    <property type="term" value="F:ATP binding"/>
    <property type="evidence" value="ECO:0007669"/>
    <property type="project" value="UniProtKB-KW"/>
</dbReference>
<evidence type="ECO:0000259" key="10">
    <source>
        <dbReference type="PROSITE" id="PS50011"/>
    </source>
</evidence>
<evidence type="ECO:0000256" key="9">
    <source>
        <dbReference type="SAM" id="MobiDB-lite"/>
    </source>
</evidence>
<evidence type="ECO:0000256" key="5">
    <source>
        <dbReference type="ARBA" id="ARBA00022777"/>
    </source>
</evidence>
<reference evidence="11 12" key="1">
    <citation type="submission" date="2017-04" db="EMBL/GenBank/DDBJ databases">
        <title>Genome Sequence of the Model Brown-Rot Fungus Postia placenta SB12.</title>
        <authorList>
            <consortium name="DOE Joint Genome Institute"/>
            <person name="Gaskell J."/>
            <person name="Kersten P."/>
            <person name="Larrondo L.F."/>
            <person name="Canessa P."/>
            <person name="Martinez D."/>
            <person name="Hibbett D."/>
            <person name="Schmoll M."/>
            <person name="Kubicek C.P."/>
            <person name="Martinez A.T."/>
            <person name="Yadav J."/>
            <person name="Master E."/>
            <person name="Magnuson J.K."/>
            <person name="James T."/>
            <person name="Yaver D."/>
            <person name="Berka R."/>
            <person name="Labutti K."/>
            <person name="Lipzen A."/>
            <person name="Aerts A."/>
            <person name="Barry K."/>
            <person name="Henrissat B."/>
            <person name="Blanchette R."/>
            <person name="Grigoriev I."/>
            <person name="Cullen D."/>
        </authorList>
    </citation>
    <scope>NUCLEOTIDE SEQUENCE [LARGE SCALE GENOMIC DNA]</scope>
    <source>
        <strain evidence="11 12">MAD-698-R-SB12</strain>
    </source>
</reference>
<evidence type="ECO:0000256" key="6">
    <source>
        <dbReference type="ARBA" id="ARBA00022840"/>
    </source>
</evidence>
<feature type="domain" description="Protein kinase" evidence="10">
    <location>
        <begin position="180"/>
        <end position="520"/>
    </location>
</feature>
<dbReference type="GO" id="GO:0035556">
    <property type="term" value="P:intracellular signal transduction"/>
    <property type="evidence" value="ECO:0007669"/>
    <property type="project" value="TreeGrafter"/>
</dbReference>
<comment type="catalytic activity">
    <reaction evidence="7">
        <text>L-threonyl-[protein] + ATP = O-phospho-L-threonyl-[protein] + ADP + H(+)</text>
        <dbReference type="Rhea" id="RHEA:46608"/>
        <dbReference type="Rhea" id="RHEA-COMP:11060"/>
        <dbReference type="Rhea" id="RHEA-COMP:11605"/>
        <dbReference type="ChEBI" id="CHEBI:15378"/>
        <dbReference type="ChEBI" id="CHEBI:30013"/>
        <dbReference type="ChEBI" id="CHEBI:30616"/>
        <dbReference type="ChEBI" id="CHEBI:61977"/>
        <dbReference type="ChEBI" id="CHEBI:456216"/>
        <dbReference type="EC" id="2.7.11.1"/>
    </reaction>
</comment>
<evidence type="ECO:0000256" key="4">
    <source>
        <dbReference type="ARBA" id="ARBA00022741"/>
    </source>
</evidence>
<dbReference type="InterPro" id="IPR011009">
    <property type="entry name" value="Kinase-like_dom_sf"/>
</dbReference>
<dbReference type="SUPFAM" id="SSF56112">
    <property type="entry name" value="Protein kinase-like (PK-like)"/>
    <property type="match status" value="1"/>
</dbReference>
<evidence type="ECO:0000256" key="2">
    <source>
        <dbReference type="ARBA" id="ARBA00022527"/>
    </source>
</evidence>
<dbReference type="Gene3D" id="1.10.510.10">
    <property type="entry name" value="Transferase(Phosphotransferase) domain 1"/>
    <property type="match status" value="1"/>
</dbReference>
<evidence type="ECO:0000256" key="3">
    <source>
        <dbReference type="ARBA" id="ARBA00022679"/>
    </source>
</evidence>
<feature type="compositionally biased region" description="Basic and acidic residues" evidence="9">
    <location>
        <begin position="217"/>
        <end position="266"/>
    </location>
</feature>
<gene>
    <name evidence="11" type="ORF">POSPLADRAFT_1049588</name>
</gene>
<dbReference type="OrthoDB" id="10252171at2759"/>
<dbReference type="RefSeq" id="XP_024335184.1">
    <property type="nucleotide sequence ID" value="XM_024479793.1"/>
</dbReference>
<evidence type="ECO:0000313" key="12">
    <source>
        <dbReference type="Proteomes" id="UP000194127"/>
    </source>
</evidence>
<feature type="region of interest" description="Disordered" evidence="9">
    <location>
        <begin position="217"/>
        <end position="274"/>
    </location>
</feature>
<dbReference type="PROSITE" id="PS50011">
    <property type="entry name" value="PROTEIN_KINASE_DOM"/>
    <property type="match status" value="1"/>
</dbReference>
<keyword evidence="6" id="KW-0067">ATP-binding</keyword>
<comment type="catalytic activity">
    <reaction evidence="8">
        <text>L-seryl-[protein] + ATP = O-phospho-L-seryl-[protein] + ADP + H(+)</text>
        <dbReference type="Rhea" id="RHEA:17989"/>
        <dbReference type="Rhea" id="RHEA-COMP:9863"/>
        <dbReference type="Rhea" id="RHEA-COMP:11604"/>
        <dbReference type="ChEBI" id="CHEBI:15378"/>
        <dbReference type="ChEBI" id="CHEBI:29999"/>
        <dbReference type="ChEBI" id="CHEBI:30616"/>
        <dbReference type="ChEBI" id="CHEBI:83421"/>
        <dbReference type="ChEBI" id="CHEBI:456216"/>
        <dbReference type="EC" id="2.7.11.1"/>
    </reaction>
</comment>
<dbReference type="PANTHER" id="PTHR24356">
    <property type="entry name" value="SERINE/THREONINE-PROTEIN KINASE"/>
    <property type="match status" value="1"/>
</dbReference>
<name>A0A1X6MQ17_9APHY</name>
<evidence type="ECO:0000313" key="11">
    <source>
        <dbReference type="EMBL" id="OSX58390.1"/>
    </source>
</evidence>
<keyword evidence="4" id="KW-0547">Nucleotide-binding</keyword>
<dbReference type="AlphaFoldDB" id="A0A1X6MQ17"/>
<keyword evidence="12" id="KW-1185">Reference proteome</keyword>
<dbReference type="PROSITE" id="PS00108">
    <property type="entry name" value="PROTEIN_KINASE_ST"/>
    <property type="match status" value="1"/>
</dbReference>
<sequence length="633" mass="70735">MFAFDLPAAYYSSRFSAFVIYPYKDSLGHRAPLTSLNANGDPGPSIQRLKTMNGKKHTSHRSLDLTTYAGVGFGSTVPPVSRSRRNSTNHSTSFNYGNAGEGNCTYSSPAPDYLNNYAPSAPRAARWPIETLAGSVSYTSPPPAYSRRPQIYAAPVPRSPAMPVPTVTSQASQASPIGPFALLYVTSLGRYGKIWAAQDCHRGQVFSIRIIKKSKLRDDPKACESQDDPKARKTQDDPKARKPQDDHKAYKPHDDHKARKPQDDLKTCTPQDYPSAREQVATEMRCYQRIAADLPLVDADGTNFKADKKFLMELFAVLQDKYTIGFVMPAVEYSLLEAIKTRPTERNTLRWIAQVMMGVRVLHSLGIIHRDIKPENIFLDTQHNFARIGEFSRALLRPAPLTNKDGCSSECVGTRQYTAPEIIGGAEYGRMVDWWSVGCLLFEMITGQVLFQEEKWYKEYINLASTECREEYLRMRLDMSRARYDEKAEQKKALHVLVGFLDIDPQTRLEYNTVLELDFFLLGSTVTPGFPSFQGPQTPPPFAAVHPGRAIQGGAPKRAVAKWPGSSKTARGDGDKFSSFSTYLDLAPTQYIGGIYYIASIGRGRRWDITMGDRLGGFATRSCDGIGHHEKRY</sequence>
<dbReference type="EMBL" id="KZ110605">
    <property type="protein sequence ID" value="OSX58390.1"/>
    <property type="molecule type" value="Genomic_DNA"/>
</dbReference>
<dbReference type="InterPro" id="IPR000719">
    <property type="entry name" value="Prot_kinase_dom"/>
</dbReference>